<keyword evidence="4" id="KW-1185">Reference proteome</keyword>
<evidence type="ECO:0000313" key="3">
    <source>
        <dbReference type="EMBL" id="PEG31085.1"/>
    </source>
</evidence>
<dbReference type="AlphaFoldDB" id="A0A2A7MH97"/>
<keyword evidence="1" id="KW-0732">Signal</keyword>
<dbReference type="Proteomes" id="UP001189143">
    <property type="component" value="Unassembled WGS sequence"/>
</dbReference>
<feature type="signal peptide" evidence="1">
    <location>
        <begin position="1"/>
        <end position="22"/>
    </location>
</feature>
<dbReference type="EMBL" id="PDCJ01000001">
    <property type="protein sequence ID" value="PEG31085.1"/>
    <property type="molecule type" value="Genomic_DNA"/>
</dbReference>
<proteinExistence type="predicted"/>
<name>A0A2A7MH97_9CLOT</name>
<dbReference type="Proteomes" id="UP000220840">
    <property type="component" value="Unassembled WGS sequence"/>
</dbReference>
<dbReference type="EMBL" id="CAMTCP010000258">
    <property type="protein sequence ID" value="CAI3659181.1"/>
    <property type="molecule type" value="Genomic_DNA"/>
</dbReference>
<reference evidence="2" key="2">
    <citation type="submission" date="2022-10" db="EMBL/GenBank/DDBJ databases">
        <authorList>
            <person name="Aires J."/>
            <person name="Mesa V."/>
        </authorList>
    </citation>
    <scope>NUCLEOTIDE SEQUENCE</scope>
    <source>
        <strain evidence="2">Clostridium neonatale JD116</strain>
    </source>
</reference>
<organism evidence="3 4">
    <name type="scientific">Clostridium neonatale</name>
    <dbReference type="NCBI Taxonomy" id="137838"/>
    <lineage>
        <taxon>Bacteria</taxon>
        <taxon>Bacillati</taxon>
        <taxon>Bacillota</taxon>
        <taxon>Clostridia</taxon>
        <taxon>Eubacteriales</taxon>
        <taxon>Clostridiaceae</taxon>
        <taxon>Clostridium</taxon>
    </lineage>
</organism>
<feature type="chain" id="PRO_5044380422" description="Lipoprotein" evidence="1">
    <location>
        <begin position="23"/>
        <end position="178"/>
    </location>
</feature>
<dbReference type="OrthoDB" id="1912736at2"/>
<gene>
    <name evidence="2" type="ORF">CNEO2_590002</name>
    <name evidence="3" type="ORF">CQ394_05000</name>
</gene>
<evidence type="ECO:0008006" key="5">
    <source>
        <dbReference type="Google" id="ProtNLM"/>
    </source>
</evidence>
<evidence type="ECO:0000313" key="4">
    <source>
        <dbReference type="Proteomes" id="UP000220840"/>
    </source>
</evidence>
<dbReference type="RefSeq" id="WP_058295248.1">
    <property type="nucleotide sequence ID" value="NZ_CAKJVD010000015.1"/>
</dbReference>
<evidence type="ECO:0000256" key="1">
    <source>
        <dbReference type="SAM" id="SignalP"/>
    </source>
</evidence>
<dbReference type="GeneID" id="68877508"/>
<comment type="caution">
    <text evidence="3">The sequence shown here is derived from an EMBL/GenBank/DDBJ whole genome shotgun (WGS) entry which is preliminary data.</text>
</comment>
<evidence type="ECO:0000313" key="2">
    <source>
        <dbReference type="EMBL" id="CAI3659181.1"/>
    </source>
</evidence>
<reference evidence="3 4" key="1">
    <citation type="submission" date="2017-10" db="EMBL/GenBank/DDBJ databases">
        <title>Effective Description of Clostridium neonatale sp. nov. linked to necrotizing enterocolitis in neonates and a clarification of species assignable to the genus Clostridium (Prazmowski 1880) emend. Lawson and Rainey 2016.</title>
        <authorList>
            <person name="Bernard K."/>
            <person name="Burdz T."/>
            <person name="Wiebe D."/>
            <person name="Balcewich B."/>
            <person name="Alfa M."/>
            <person name="Bernier A.-M."/>
        </authorList>
    </citation>
    <scope>NUCLEOTIDE SEQUENCE [LARGE SCALE GENOMIC DNA]</scope>
    <source>
        <strain evidence="3 4">LCDC99A005</strain>
    </source>
</reference>
<sequence>MRRKFVIALALMTLLSSASVIYGCGSNTTNNTTNNTDGVKEDVAKVGEGLKESAEGVVEGVKDVGKDIKYTAINFKDDIVNAGHDLKESAETHWDKFKGNETDYYAGDKLVRVYEYDSKDALNADVARISSDGLSVDGEVVYSEKPHYYTNGNTLIVYEGNDQSYINEFNTRYGNPII</sequence>
<dbReference type="PROSITE" id="PS51257">
    <property type="entry name" value="PROKAR_LIPOPROTEIN"/>
    <property type="match status" value="1"/>
</dbReference>
<accession>A0A2A7MH97</accession>
<protein>
    <recommendedName>
        <fullName evidence="5">Lipoprotein</fullName>
    </recommendedName>
</protein>